<sequence>MGFYFVDPETYKKYKDDVMQYSQSVQVNYQEFLPEEKRRPGLSDKQIAEKLNLEERVVREIRIVAERDTYSIDEWERALNFKEKACREYAKSGMSSVTKKYFNKSK</sequence>
<evidence type="ECO:0000313" key="1">
    <source>
        <dbReference type="EMBL" id="SVB62524.1"/>
    </source>
</evidence>
<accession>A0A382FJP7</accession>
<protein>
    <recommendedName>
        <fullName evidence="2">RNA polymerase sigma-70 region 4 domain-containing protein</fullName>
    </recommendedName>
</protein>
<dbReference type="EMBL" id="UINC01050037">
    <property type="protein sequence ID" value="SVB62524.1"/>
    <property type="molecule type" value="Genomic_DNA"/>
</dbReference>
<dbReference type="AlphaFoldDB" id="A0A382FJP7"/>
<proteinExistence type="predicted"/>
<organism evidence="1">
    <name type="scientific">marine metagenome</name>
    <dbReference type="NCBI Taxonomy" id="408172"/>
    <lineage>
        <taxon>unclassified sequences</taxon>
        <taxon>metagenomes</taxon>
        <taxon>ecological metagenomes</taxon>
    </lineage>
</organism>
<gene>
    <name evidence="1" type="ORF">METZ01_LOCUS215378</name>
</gene>
<evidence type="ECO:0008006" key="2">
    <source>
        <dbReference type="Google" id="ProtNLM"/>
    </source>
</evidence>
<name>A0A382FJP7_9ZZZZ</name>
<reference evidence="1" key="1">
    <citation type="submission" date="2018-05" db="EMBL/GenBank/DDBJ databases">
        <authorList>
            <person name="Lanie J.A."/>
            <person name="Ng W.-L."/>
            <person name="Kazmierczak K.M."/>
            <person name="Andrzejewski T.M."/>
            <person name="Davidsen T.M."/>
            <person name="Wayne K.J."/>
            <person name="Tettelin H."/>
            <person name="Glass J.I."/>
            <person name="Rusch D."/>
            <person name="Podicherti R."/>
            <person name="Tsui H.-C.T."/>
            <person name="Winkler M.E."/>
        </authorList>
    </citation>
    <scope>NUCLEOTIDE SEQUENCE</scope>
</reference>